<proteinExistence type="predicted"/>
<dbReference type="EMBL" id="JAPMIV010000062">
    <property type="protein sequence ID" value="MDV6376430.1"/>
    <property type="molecule type" value="Genomic_DNA"/>
</dbReference>
<evidence type="ECO:0008006" key="3">
    <source>
        <dbReference type="Google" id="ProtNLM"/>
    </source>
</evidence>
<keyword evidence="2" id="KW-1185">Reference proteome</keyword>
<protein>
    <recommendedName>
        <fullName evidence="3">DUF4145 domain-containing protein</fullName>
    </recommendedName>
</protein>
<dbReference type="RefSeq" id="WP_317641786.1">
    <property type="nucleotide sequence ID" value="NZ_JAPMIV010000062.1"/>
</dbReference>
<name>A0ABU4DX20_9DEIO</name>
<evidence type="ECO:0000313" key="1">
    <source>
        <dbReference type="EMBL" id="MDV6376430.1"/>
    </source>
</evidence>
<evidence type="ECO:0000313" key="2">
    <source>
        <dbReference type="Proteomes" id="UP001276150"/>
    </source>
</evidence>
<sequence length="215" mass="24997">MDAPPPLNRQEIEKELSTIMKQTERHLDVIDFVVVRQTLRKIIDEAMLESEEFEKAIAEGGDDFVKDVNNSDPLPFIVRGTLHIENKIIEILEYFNKYSKSLDTLDKKIKALNTSTPYPPDDIPVLHAIRRIRNIPAHELAGGRSVDRKVADDLYMTLSEKRREEIQQRLEPKPLLLDPAMLMKLVLSSAYHDLESYLRERRWQDLLKRALRVAN</sequence>
<comment type="caution">
    <text evidence="1">The sequence shown here is derived from an EMBL/GenBank/DDBJ whole genome shotgun (WGS) entry which is preliminary data.</text>
</comment>
<dbReference type="Proteomes" id="UP001276150">
    <property type="component" value="Unassembled WGS sequence"/>
</dbReference>
<organism evidence="1 2">
    <name type="scientific">Deinococcus arenicola</name>
    <dbReference type="NCBI Taxonomy" id="2994950"/>
    <lineage>
        <taxon>Bacteria</taxon>
        <taxon>Thermotogati</taxon>
        <taxon>Deinococcota</taxon>
        <taxon>Deinococci</taxon>
        <taxon>Deinococcales</taxon>
        <taxon>Deinococcaceae</taxon>
        <taxon>Deinococcus</taxon>
    </lineage>
</organism>
<gene>
    <name evidence="1" type="ORF">ORD21_17690</name>
</gene>
<accession>A0ABU4DX20</accession>
<reference evidence="1 2" key="1">
    <citation type="submission" date="2022-11" db="EMBL/GenBank/DDBJ databases">
        <title>Deinococcus ZS9-10, Low Temperature and Draught-tolerating, UV-resistant Bacteria from Continental Antarctica.</title>
        <authorList>
            <person name="Cheng L."/>
        </authorList>
    </citation>
    <scope>NUCLEOTIDE SEQUENCE [LARGE SCALE GENOMIC DNA]</scope>
    <source>
        <strain evidence="1 2">ZS9-10</strain>
    </source>
</reference>